<keyword evidence="3" id="KW-1185">Reference proteome</keyword>
<dbReference type="SMART" id="SM01022">
    <property type="entry name" value="ASCH"/>
    <property type="match status" value="1"/>
</dbReference>
<dbReference type="RefSeq" id="WP_328965253.1">
    <property type="nucleotide sequence ID" value="NZ_CP108090.1"/>
</dbReference>
<name>A0ABZ1TRA0_STRVG</name>
<protein>
    <submittedName>
        <fullName evidence="2">ASCH domain-containing protein</fullName>
    </submittedName>
</protein>
<feature type="domain" description="ASCH" evidence="1">
    <location>
        <begin position="6"/>
        <end position="105"/>
    </location>
</feature>
<organism evidence="2 3">
    <name type="scientific">Streptomyces virginiae</name>
    <name type="common">Streptomyces cinnamonensis</name>
    <dbReference type="NCBI Taxonomy" id="1961"/>
    <lineage>
        <taxon>Bacteria</taxon>
        <taxon>Bacillati</taxon>
        <taxon>Actinomycetota</taxon>
        <taxon>Actinomycetes</taxon>
        <taxon>Kitasatosporales</taxon>
        <taxon>Streptomycetaceae</taxon>
        <taxon>Streptomyces</taxon>
    </lineage>
</organism>
<sequence>MNSPSLYFHPDYLDAVRAGRKTTTVRFRDPVEVGPVSLVFESDEEVALPGVVTQLTVTTVGRLSEADARADGFRDLAELHDRLRYHYPDIEPADHVTIVHFRPVA</sequence>
<dbReference type="PANTHER" id="PTHR42250:SF1">
    <property type="entry name" value="ASCH DOMAIN-CONTAINING PROTEIN"/>
    <property type="match status" value="1"/>
</dbReference>
<proteinExistence type="predicted"/>
<accession>A0ABZ1TRA0</accession>
<evidence type="ECO:0000313" key="3">
    <source>
        <dbReference type="Proteomes" id="UP001432039"/>
    </source>
</evidence>
<dbReference type="InterPro" id="IPR015947">
    <property type="entry name" value="PUA-like_sf"/>
</dbReference>
<dbReference type="PANTHER" id="PTHR42250">
    <property type="entry name" value="ASCH DOMAIN-CONTAINING PROTEIN"/>
    <property type="match status" value="1"/>
</dbReference>
<gene>
    <name evidence="2" type="ORF">OG517_39540</name>
</gene>
<dbReference type="Pfam" id="PF04266">
    <property type="entry name" value="ASCH"/>
    <property type="match status" value="1"/>
</dbReference>
<dbReference type="Proteomes" id="UP001432039">
    <property type="component" value="Chromosome"/>
</dbReference>
<evidence type="ECO:0000313" key="2">
    <source>
        <dbReference type="EMBL" id="WUQ17019.1"/>
    </source>
</evidence>
<dbReference type="Gene3D" id="2.30.130.30">
    <property type="entry name" value="Hypothetical protein"/>
    <property type="match status" value="1"/>
</dbReference>
<evidence type="ECO:0000259" key="1">
    <source>
        <dbReference type="SMART" id="SM01022"/>
    </source>
</evidence>
<dbReference type="EMBL" id="CP108090">
    <property type="protein sequence ID" value="WUQ17019.1"/>
    <property type="molecule type" value="Genomic_DNA"/>
</dbReference>
<dbReference type="InterPro" id="IPR007374">
    <property type="entry name" value="ASCH_domain"/>
</dbReference>
<reference evidence="2" key="1">
    <citation type="submission" date="2022-10" db="EMBL/GenBank/DDBJ databases">
        <title>The complete genomes of actinobacterial strains from the NBC collection.</title>
        <authorList>
            <person name="Joergensen T.S."/>
            <person name="Alvarez Arevalo M."/>
            <person name="Sterndorff E.B."/>
            <person name="Faurdal D."/>
            <person name="Vuksanovic O."/>
            <person name="Mourched A.-S."/>
            <person name="Charusanti P."/>
            <person name="Shaw S."/>
            <person name="Blin K."/>
            <person name="Weber T."/>
        </authorList>
    </citation>
    <scope>NUCLEOTIDE SEQUENCE</scope>
    <source>
        <strain evidence="2">NBC_00248</strain>
    </source>
</reference>
<dbReference type="SUPFAM" id="SSF88697">
    <property type="entry name" value="PUA domain-like"/>
    <property type="match status" value="1"/>
</dbReference>